<reference evidence="3" key="1">
    <citation type="submission" date="2022-04" db="EMBL/GenBank/DDBJ databases">
        <title>Complete genome sequence of a cyanobacterium, Nostoc sp. SO-36, isolated in Antarctica.</title>
        <authorList>
            <person name="Kanesaki Y."/>
            <person name="Effendi D."/>
            <person name="Sakamoto T."/>
            <person name="Ohtani S."/>
            <person name="Awai K."/>
        </authorList>
    </citation>
    <scope>NUCLEOTIDE SEQUENCE</scope>
    <source>
        <strain evidence="3">SO-36</strain>
    </source>
</reference>
<organism evidence="3 4">
    <name type="scientific">Nostoc cf. commune SO-36</name>
    <dbReference type="NCBI Taxonomy" id="449208"/>
    <lineage>
        <taxon>Bacteria</taxon>
        <taxon>Bacillati</taxon>
        <taxon>Cyanobacteriota</taxon>
        <taxon>Cyanophyceae</taxon>
        <taxon>Nostocales</taxon>
        <taxon>Nostocaceae</taxon>
        <taxon>Nostoc</taxon>
    </lineage>
</organism>
<dbReference type="PANTHER" id="PTHR35811:SF1">
    <property type="entry name" value="HTH OST-TYPE DOMAIN-CONTAINING PROTEIN"/>
    <property type="match status" value="1"/>
</dbReference>
<evidence type="ECO:0000259" key="2">
    <source>
        <dbReference type="Pfam" id="PF01936"/>
    </source>
</evidence>
<dbReference type="Pfam" id="PF01936">
    <property type="entry name" value="NYN"/>
    <property type="match status" value="1"/>
</dbReference>
<dbReference type="EMBL" id="AP025732">
    <property type="protein sequence ID" value="BDI14633.1"/>
    <property type="molecule type" value="Genomic_DNA"/>
</dbReference>
<feature type="coiled-coil region" evidence="1">
    <location>
        <begin position="142"/>
        <end position="176"/>
    </location>
</feature>
<dbReference type="PANTHER" id="PTHR35811">
    <property type="entry name" value="SLR1870 PROTEIN"/>
    <property type="match status" value="1"/>
</dbReference>
<sequence>MPNETANQEQTFLIDLLRATYQNQEISPFLQQNLSKLNDNLALMLRKWVSDRFAKEPANATNIVGVIIKLSTIIQGFEQGNPASNLEIAIAGYEAVLQVCIREDFPKEWNIAQQALVKAYQQRQNILSKTLGKLREKTVQTQNQINIVTEQLQQELQEAKLQFNDLRTRITQLKQEVSSSDSAHETISLIAEFQDLKQRQMRLEKFANTANVSSNTEQFNTAIFYDIENLTMGRSNPLLNFSLKQIQTNLEKTTLVNKIAIQCAYADWSDSRLRLLKNEIQELGIEAIQIFDYSHKRNAADMQLAIDVMELAQSRPTLQVFVIISGDGAFAALAKKLHEYGKTVIGCAYEGQINRILKSVCDCFIPIPTPQPKIEDIPIKEVASESQLNDDILVVTKKALQDLKKDVGQLSQLQKGGIHLPEIHKILRNNIPCFDQKRKNHGKNLTVFLSKVIKGTDICLSIDNNKLMLREMLTIGSNGLSNRTSKASN</sequence>
<keyword evidence="1" id="KW-0175">Coiled coil</keyword>
<keyword evidence="4" id="KW-1185">Reference proteome</keyword>
<proteinExistence type="predicted"/>
<dbReference type="RefSeq" id="WP_251958188.1">
    <property type="nucleotide sequence ID" value="NZ_AP025732.1"/>
</dbReference>
<evidence type="ECO:0000313" key="4">
    <source>
        <dbReference type="Proteomes" id="UP001055453"/>
    </source>
</evidence>
<gene>
    <name evidence="3" type="ORF">ANSO36C_04350</name>
</gene>
<evidence type="ECO:0000313" key="3">
    <source>
        <dbReference type="EMBL" id="BDI14633.1"/>
    </source>
</evidence>
<dbReference type="CDD" id="cd11297">
    <property type="entry name" value="PIN_LabA-like_N_1"/>
    <property type="match status" value="1"/>
</dbReference>
<dbReference type="InterPro" id="IPR021139">
    <property type="entry name" value="NYN"/>
</dbReference>
<dbReference type="Gene3D" id="3.40.50.1010">
    <property type="entry name" value="5'-nuclease"/>
    <property type="match status" value="1"/>
</dbReference>
<accession>A0ABM7YVH2</accession>
<name>A0ABM7YVH2_NOSCO</name>
<dbReference type="Proteomes" id="UP001055453">
    <property type="component" value="Chromosome"/>
</dbReference>
<protein>
    <recommendedName>
        <fullName evidence="2">NYN domain-containing protein</fullName>
    </recommendedName>
</protein>
<evidence type="ECO:0000256" key="1">
    <source>
        <dbReference type="SAM" id="Coils"/>
    </source>
</evidence>
<feature type="domain" description="NYN" evidence="2">
    <location>
        <begin position="221"/>
        <end position="367"/>
    </location>
</feature>